<evidence type="ECO:0000313" key="4">
    <source>
        <dbReference type="EMBL" id="MBF4553271.1"/>
    </source>
</evidence>
<dbReference type="InterPro" id="IPR049730">
    <property type="entry name" value="SNF2/RAD54-like_C"/>
</dbReference>
<dbReference type="CDD" id="cd18793">
    <property type="entry name" value="SF2_C_SNF"/>
    <property type="match status" value="1"/>
</dbReference>
<dbReference type="InterPro" id="IPR022138">
    <property type="entry name" value="DUF3670"/>
</dbReference>
<reference evidence="4 5" key="1">
    <citation type="submission" date="2020-10" db="EMBL/GenBank/DDBJ databases">
        <title>Novel species in genus Corynebacterium.</title>
        <authorList>
            <person name="Zhang G."/>
        </authorList>
    </citation>
    <scope>NUCLEOTIDE SEQUENCE [LARGE SCALE GENOMIC DNA]</scope>
    <source>
        <strain evidence="4 5">DSM 45110</strain>
    </source>
</reference>
<proteinExistence type="predicted"/>
<gene>
    <name evidence="4" type="ORF">IRY30_04130</name>
</gene>
<accession>A0ABR9ZJK1</accession>
<dbReference type="SUPFAM" id="SSF52540">
    <property type="entry name" value="P-loop containing nucleoside triphosphate hydrolases"/>
    <property type="match status" value="2"/>
</dbReference>
<dbReference type="PROSITE" id="PS51192">
    <property type="entry name" value="HELICASE_ATP_BIND_1"/>
    <property type="match status" value="1"/>
</dbReference>
<dbReference type="EMBL" id="JADKMY010000001">
    <property type="protein sequence ID" value="MBF4553271.1"/>
    <property type="molecule type" value="Genomic_DNA"/>
</dbReference>
<dbReference type="SMART" id="SM00490">
    <property type="entry name" value="HELICc"/>
    <property type="match status" value="1"/>
</dbReference>
<keyword evidence="5" id="KW-1185">Reference proteome</keyword>
<keyword evidence="4" id="KW-0067">ATP-binding</keyword>
<keyword evidence="1" id="KW-0378">Hydrolase</keyword>
<dbReference type="InterPro" id="IPR014001">
    <property type="entry name" value="Helicase_ATP-bd"/>
</dbReference>
<comment type="caution">
    <text evidence="4">The sequence shown here is derived from an EMBL/GenBank/DDBJ whole genome shotgun (WGS) entry which is preliminary data.</text>
</comment>
<dbReference type="Pfam" id="PF12419">
    <property type="entry name" value="DUF3670"/>
    <property type="match status" value="1"/>
</dbReference>
<dbReference type="PANTHER" id="PTHR10799">
    <property type="entry name" value="SNF2/RAD54 HELICASE FAMILY"/>
    <property type="match status" value="1"/>
</dbReference>
<dbReference type="PROSITE" id="PS51194">
    <property type="entry name" value="HELICASE_CTER"/>
    <property type="match status" value="1"/>
</dbReference>
<protein>
    <submittedName>
        <fullName evidence="4">DEAD/DEAH box helicase</fullName>
    </submittedName>
</protein>
<evidence type="ECO:0000259" key="3">
    <source>
        <dbReference type="PROSITE" id="PS51194"/>
    </source>
</evidence>
<keyword evidence="4" id="KW-0547">Nucleotide-binding</keyword>
<name>A0ABR9ZJK1_9CORY</name>
<feature type="domain" description="Helicase ATP-binding" evidence="2">
    <location>
        <begin position="561"/>
        <end position="726"/>
    </location>
</feature>
<dbReference type="Gene3D" id="3.40.50.300">
    <property type="entry name" value="P-loop containing nucleotide triphosphate hydrolases"/>
    <property type="match status" value="1"/>
</dbReference>
<dbReference type="InterPro" id="IPR038718">
    <property type="entry name" value="SNF2-like_sf"/>
</dbReference>
<keyword evidence="4" id="KW-0347">Helicase</keyword>
<dbReference type="GO" id="GO:0004386">
    <property type="term" value="F:helicase activity"/>
    <property type="evidence" value="ECO:0007669"/>
    <property type="project" value="UniProtKB-KW"/>
</dbReference>
<dbReference type="InterPro" id="IPR001650">
    <property type="entry name" value="Helicase_C-like"/>
</dbReference>
<dbReference type="Pfam" id="PF00176">
    <property type="entry name" value="SNF2-rel_dom"/>
    <property type="match status" value="1"/>
</dbReference>
<evidence type="ECO:0000256" key="1">
    <source>
        <dbReference type="ARBA" id="ARBA00022801"/>
    </source>
</evidence>
<dbReference type="InterPro" id="IPR000330">
    <property type="entry name" value="SNF2_N"/>
</dbReference>
<dbReference type="Gene3D" id="3.40.50.10810">
    <property type="entry name" value="Tandem AAA-ATPase domain"/>
    <property type="match status" value="1"/>
</dbReference>
<dbReference type="RefSeq" id="WP_194556096.1">
    <property type="nucleotide sequence ID" value="NZ_JADKMY010000001.1"/>
</dbReference>
<feature type="domain" description="Helicase C-terminal" evidence="3">
    <location>
        <begin position="852"/>
        <end position="1011"/>
    </location>
</feature>
<dbReference type="InterPro" id="IPR027417">
    <property type="entry name" value="P-loop_NTPase"/>
</dbReference>
<dbReference type="Proteomes" id="UP000635902">
    <property type="component" value="Unassembled WGS sequence"/>
</dbReference>
<evidence type="ECO:0000313" key="5">
    <source>
        <dbReference type="Proteomes" id="UP000635902"/>
    </source>
</evidence>
<sequence>MDFQSRLHALLPSEGGLHLWVEKVDGRVVVTDSAVLGEEDLPAELLRLVQARPLRQRGSVWLATPKGKLKRVPVPAVAYTPEQSLKVLHEISQWAQKARDNSASREDQPGVANPDALGAEVYFLLDLYRCALDIVRAGRVMLRMDRVDNEWYPRWMPSTAGSHHAVLQQLRDATPEVLSRNGGEDVVGQWVDEMVHWMSIRIFQDTLGSTDEINTPFMNSVLAGQPARRVSADTVSQLNRWRTSAADAASQVVLVLSSPSDATTAGHSADTGIGDIPLEDIRWRLDIGMSVNDGPTEVLVPAEMTDAQSARLYRALAHMRATWRPLAAMLAPVEQWFTTGVWQPQFPGVESSAQDRRMSLALGIDEVEMLLSEGVRSLRGAGVQVMVPRGWTRAVPQVKVAVNPVGAGQGSGKLGLDQLVNFEWDISVEGESLDENARRELVQSASSIVAVNGRFMYLDSSSLHRARGWLHAIKKKDEIDPLDEDLDEDLQVSLRDIMEADALASEYHETSGDHHFRIEANGWMERLLSDEPVSPPQPVTVPDSVRTSLRDHQVRGVSWLAWMSEHHLGAILADDMGLGKTLQVLALLAWEKSQAEHAQVDPVLVIAPTSVLDAWKREVQRHTPELTVLVDHGAAKVTDEKFAQKAAGYDIVVTSYGTVSRNPERYQQVQWHRVVADEAQNIKNPGTKQSRAVRSLPAGHRIALTGTPVENRLSDLYALMDFANPGILGSPAAFQNRLAIPVERYGDETARERLQRVVQPFVLRRLKSDEGMGLNLPEKRDEVELIPLTSEQAALYQAFTESMEEKLRNREESRKGMILGALVKIKQICNHPAHFAGDGSALLRLGRHRSNKVKRMFEIIDAARAEGRKVLVFTQFPSFGRMLIPEMSARYDTEIPMLHGGLSRSARAEMVAGFQNPEGPPIMLLSVRAGGTGITLTEASVVIHIDRWWNPAVEDQATDRAYRIGQDKPVTVYKLVTKGTLDERIHDIIAGKRELAGAVVGAGEGWIANLDDADLHELWQLKSASENATEGE</sequence>
<organism evidence="4 5">
    <name type="scientific">Corynebacterium suicordis DSM 45110</name>
    <dbReference type="NCBI Taxonomy" id="1121369"/>
    <lineage>
        <taxon>Bacteria</taxon>
        <taxon>Bacillati</taxon>
        <taxon>Actinomycetota</taxon>
        <taxon>Actinomycetes</taxon>
        <taxon>Mycobacteriales</taxon>
        <taxon>Corynebacteriaceae</taxon>
        <taxon>Corynebacterium</taxon>
    </lineage>
</organism>
<dbReference type="Pfam" id="PF00271">
    <property type="entry name" value="Helicase_C"/>
    <property type="match status" value="1"/>
</dbReference>
<dbReference type="CDD" id="cd18012">
    <property type="entry name" value="DEXQc_arch_SWI2_SNF2"/>
    <property type="match status" value="1"/>
</dbReference>
<evidence type="ECO:0000259" key="2">
    <source>
        <dbReference type="PROSITE" id="PS51192"/>
    </source>
</evidence>
<dbReference type="SMART" id="SM00487">
    <property type="entry name" value="DEXDc"/>
    <property type="match status" value="1"/>
</dbReference>